<keyword evidence="4" id="KW-0547">Nucleotide-binding</keyword>
<comment type="caution">
    <text evidence="4">The sequence shown here is derived from an EMBL/GenBank/DDBJ whole genome shotgun (WGS) entry which is preliminary data.</text>
</comment>
<evidence type="ECO:0000259" key="3">
    <source>
        <dbReference type="PROSITE" id="PS51194"/>
    </source>
</evidence>
<dbReference type="PANTHER" id="PTHR45766">
    <property type="entry name" value="DNA ANNEALING HELICASE AND ENDONUCLEASE ZRANB3 FAMILY MEMBER"/>
    <property type="match status" value="1"/>
</dbReference>
<evidence type="ECO:0000313" key="5">
    <source>
        <dbReference type="Proteomes" id="UP001268651"/>
    </source>
</evidence>
<organism evidence="4 5">
    <name type="scientific">Gilvirhabdus luticola</name>
    <dbReference type="NCBI Taxonomy" id="3079858"/>
    <lineage>
        <taxon>Bacteria</taxon>
        <taxon>Pseudomonadati</taxon>
        <taxon>Bacteroidota</taxon>
        <taxon>Flavobacteriia</taxon>
        <taxon>Flavobacteriales</taxon>
        <taxon>Flavobacteriaceae</taxon>
        <taxon>Gilvirhabdus</taxon>
    </lineage>
</organism>
<gene>
    <name evidence="4" type="ORF">RXV94_03470</name>
</gene>
<keyword evidence="5" id="KW-1185">Reference proteome</keyword>
<evidence type="ECO:0000256" key="1">
    <source>
        <dbReference type="ARBA" id="ARBA00022801"/>
    </source>
</evidence>
<dbReference type="PROSITE" id="PS51194">
    <property type="entry name" value="HELICASE_CTER"/>
    <property type="match status" value="1"/>
</dbReference>
<feature type="domain" description="Helicase C-terminal" evidence="3">
    <location>
        <begin position="723"/>
        <end position="880"/>
    </location>
</feature>
<feature type="domain" description="Helicase ATP-binding" evidence="2">
    <location>
        <begin position="272"/>
        <end position="414"/>
    </location>
</feature>
<dbReference type="Gene3D" id="3.30.870.10">
    <property type="entry name" value="Endonuclease Chain A"/>
    <property type="match status" value="1"/>
</dbReference>
<dbReference type="Pfam" id="PF00176">
    <property type="entry name" value="SNF2-rel_dom"/>
    <property type="match status" value="1"/>
</dbReference>
<name>A0ABU3U467_9FLAO</name>
<proteinExistence type="predicted"/>
<keyword evidence="1" id="KW-0378">Hydrolase</keyword>
<protein>
    <submittedName>
        <fullName evidence="4">Helicase-related protein</fullName>
    </submittedName>
</protein>
<dbReference type="Proteomes" id="UP001268651">
    <property type="component" value="Unassembled WGS sequence"/>
</dbReference>
<dbReference type="InterPro" id="IPR027417">
    <property type="entry name" value="P-loop_NTPase"/>
</dbReference>
<accession>A0ABU3U467</accession>
<dbReference type="InterPro" id="IPR001650">
    <property type="entry name" value="Helicase_C-like"/>
</dbReference>
<reference evidence="4 5" key="1">
    <citation type="submission" date="2023-10" db="EMBL/GenBank/DDBJ databases">
        <title>Marimonas sp. nov. isolated from tidal mud flat.</title>
        <authorList>
            <person name="Jaincy N.J."/>
            <person name="Srinivasan S."/>
            <person name="Lee S.-S."/>
        </authorList>
    </citation>
    <scope>NUCLEOTIDE SEQUENCE [LARGE SCALE GENOMIC DNA]</scope>
    <source>
        <strain evidence="4 5">MJ-SS3</strain>
    </source>
</reference>
<dbReference type="PROSITE" id="PS51192">
    <property type="entry name" value="HELICASE_ATP_BIND_1"/>
    <property type="match status" value="1"/>
</dbReference>
<dbReference type="SUPFAM" id="SSF52540">
    <property type="entry name" value="P-loop containing nucleoside triphosphate hydrolases"/>
    <property type="match status" value="2"/>
</dbReference>
<dbReference type="EMBL" id="JAWHTF010000001">
    <property type="protein sequence ID" value="MDU8885205.1"/>
    <property type="molecule type" value="Genomic_DNA"/>
</dbReference>
<dbReference type="SMART" id="SM00487">
    <property type="entry name" value="DEXDc"/>
    <property type="match status" value="1"/>
</dbReference>
<keyword evidence="4" id="KW-0347">Helicase</keyword>
<dbReference type="GO" id="GO:0004386">
    <property type="term" value="F:helicase activity"/>
    <property type="evidence" value="ECO:0007669"/>
    <property type="project" value="UniProtKB-KW"/>
</dbReference>
<evidence type="ECO:0000259" key="2">
    <source>
        <dbReference type="PROSITE" id="PS51192"/>
    </source>
</evidence>
<dbReference type="InterPro" id="IPR000330">
    <property type="entry name" value="SNF2_N"/>
</dbReference>
<sequence length="1125" mass="130700">MSKNFITNSQESATLKKRLEKLISASQELKFLVGFFYFSGWQEIYKNLQDNNQVKIKILVGLQVSKLLSDIVEVGLKDDTLSQEEYFTQFMKSMGYAINNAEMDNEDFYNQIEFFIELLSEGRLIIRKTLNPNHAKLYLFQLDNQYQDLFNLKGEFITGSSNLTKAGLHSQEEFNVEIKDYGFESAEAYFDELWNSAIPITEAENGTKIIIDFLKNKSQASLITPFEAYALILKTFIELQEAKKINDAITRLLEENGFEKYQYQLDAVNQALNVIDTYNGVIIADVVGLGKSVIASLIANQLGKRGLILCPPGLIGSKKENSGWWEYWNRFKLYNWDIDSSGNLEAVAESIKNHDYGYQIVIVDEAHKFRNQDTSAYEALMDICRGKQVILLSATPFNNSPADVFSLLKLFIIPGASGITIEADLEGRFNAYNYRFKRLSNILKNHDSNNPEKRRKAERDYDKMFGLPLPIDLAIVRGNVNSMANDIKNVITPVVIRRNRLDLKTDFEYKNEIEYLSEVKDPVEQFYELTPEQANFYDRIIQDYFSETGHFKGAIYKPNEYENLIEDEDKLSEDANRAFQQQRNLYDFMRRLLVKRFESSFGAFQKSIERFLRTHKMVLSFVEKSGKYVLDRKVIENIYDDSDDADDFTYEAIKEALKEFERNAIDKTKPKHTKIYDIDSFQFKKEFIDDIKSDIKLFKRIEEEIKELKIIKNDPKRRAVLETIKDVLSQKSKPKRKVILFTEYTDTVRHLQKYFEKELVGRVMFCDGGITKKFAKKLDSNFNAKYKEQEDDYDVLVTSDKLSEGFNLNRAGLIINYDIPWNPTRVIQRVGRINRMSAKVFDELYIYNFFPTERGSDIVKSREIAQQKMFLIHSALGEDSKIFDPDEEPSPSGLFSKISSNPEDNEELSVATIIRNDYNKIIESYPEVVKKISRLPNRTKTAKLYSDNNVVVLRKKGMALFSIVHNYENEKPHDKPEEKTFEELIEYVKCTPDEPRQPLNSKFWKSYEEIKTFKPRFSSGKSEAALENKASVALKTLLKEKRDDLDQELVAFIDTLLNDIRKYKTLPKFTLRQLKLSEKKNPYDELISNIKDLRRRLGDDYLKVILSRTGNIENDVIIAVGNKKE</sequence>
<dbReference type="CDD" id="cd18793">
    <property type="entry name" value="SF2_C_SNF"/>
    <property type="match status" value="1"/>
</dbReference>
<dbReference type="InterPro" id="IPR014001">
    <property type="entry name" value="Helicase_ATP-bd"/>
</dbReference>
<dbReference type="CDD" id="cd09178">
    <property type="entry name" value="PLDc_N_Snf2_like"/>
    <property type="match status" value="1"/>
</dbReference>
<dbReference type="InterPro" id="IPR049730">
    <property type="entry name" value="SNF2/RAD54-like_C"/>
</dbReference>
<dbReference type="RefSeq" id="WP_316661065.1">
    <property type="nucleotide sequence ID" value="NZ_JAWHTF010000001.1"/>
</dbReference>
<dbReference type="Pfam" id="PF00271">
    <property type="entry name" value="Helicase_C"/>
    <property type="match status" value="1"/>
</dbReference>
<dbReference type="Gene3D" id="3.40.50.300">
    <property type="entry name" value="P-loop containing nucleotide triphosphate hydrolases"/>
    <property type="match status" value="2"/>
</dbReference>
<keyword evidence="4" id="KW-0067">ATP-binding</keyword>
<dbReference type="PANTHER" id="PTHR45766:SF6">
    <property type="entry name" value="SWI_SNF-RELATED MATRIX-ASSOCIATED ACTIN-DEPENDENT REGULATOR OF CHROMATIN SUBFAMILY A-LIKE PROTEIN 1"/>
    <property type="match status" value="1"/>
</dbReference>
<evidence type="ECO:0000313" key="4">
    <source>
        <dbReference type="EMBL" id="MDU8885205.1"/>
    </source>
</evidence>
<dbReference type="SMART" id="SM00490">
    <property type="entry name" value="HELICc"/>
    <property type="match status" value="1"/>
</dbReference>